<dbReference type="EMBL" id="CP024870">
    <property type="protein sequence ID" value="ATX70700.1"/>
    <property type="molecule type" value="Genomic_DNA"/>
</dbReference>
<feature type="signal peptide" evidence="1">
    <location>
        <begin position="1"/>
        <end position="22"/>
    </location>
</feature>
<feature type="chain" id="PRO_5012010759" description="Lipoprotein" evidence="1">
    <location>
        <begin position="23"/>
        <end position="211"/>
    </location>
</feature>
<proteinExistence type="predicted"/>
<evidence type="ECO:0008006" key="4">
    <source>
        <dbReference type="Google" id="ProtNLM"/>
    </source>
</evidence>
<accession>A0A1Y0KZS5</accession>
<sequence length="211" mass="22381">MKKLLGLLAATGLVASTGSAVVACGEDEKTDITVTTESIKGKVDALLTDEEDLTVAELEALLDADETIVEVATWTVSRVGTTTNATIGFALAEGYELADGDTLSFTVTEILVSDEEDEDEEITVTTASIKDKVDALLTDKEDLTTVELKALLDADETIVEVDTWTVTKNDATDTSADIAFTLATGYKLADGDTLSFTVTEILVSDEEDLKV</sequence>
<dbReference type="Proteomes" id="UP000231179">
    <property type="component" value="Chromosome"/>
</dbReference>
<reference evidence="2 3" key="1">
    <citation type="submission" date="2017-11" db="EMBL/GenBank/DDBJ databases">
        <title>Complete genome sequence of Spiroplasma clarkii CN-5 (DSM 19994).</title>
        <authorList>
            <person name="Tsai Y.-M."/>
            <person name="Chang A."/>
            <person name="Lo W.-S."/>
            <person name="Kuo C.-H."/>
        </authorList>
    </citation>
    <scope>NUCLEOTIDE SEQUENCE [LARGE SCALE GENOMIC DNA]</scope>
    <source>
        <strain evidence="2 3">CN-5</strain>
    </source>
</reference>
<organism evidence="2 3">
    <name type="scientific">Spiroplasma clarkii</name>
    <dbReference type="NCBI Taxonomy" id="2139"/>
    <lineage>
        <taxon>Bacteria</taxon>
        <taxon>Bacillati</taxon>
        <taxon>Mycoplasmatota</taxon>
        <taxon>Mollicutes</taxon>
        <taxon>Entomoplasmatales</taxon>
        <taxon>Spiroplasmataceae</taxon>
        <taxon>Spiroplasma</taxon>
    </lineage>
</organism>
<dbReference type="KEGG" id="scla:SCLARK_00591"/>
<dbReference type="PROSITE" id="PS51257">
    <property type="entry name" value="PROKAR_LIPOPROTEIN"/>
    <property type="match status" value="1"/>
</dbReference>
<dbReference type="InterPro" id="IPR054816">
    <property type="entry name" value="Lipoprotein_mollicutes-type_CS"/>
</dbReference>
<keyword evidence="1" id="KW-0732">Signal</keyword>
<name>A0A1Y0KZS5_9MOLU</name>
<evidence type="ECO:0000313" key="2">
    <source>
        <dbReference type="EMBL" id="ATX70700.1"/>
    </source>
</evidence>
<protein>
    <recommendedName>
        <fullName evidence="4">Lipoprotein</fullName>
    </recommendedName>
</protein>
<dbReference type="AlphaFoldDB" id="A0A1Y0KZS5"/>
<dbReference type="NCBIfam" id="NF038029">
    <property type="entry name" value="LP_plasma"/>
    <property type="match status" value="1"/>
</dbReference>
<evidence type="ECO:0000313" key="3">
    <source>
        <dbReference type="Proteomes" id="UP000231179"/>
    </source>
</evidence>
<dbReference type="RefSeq" id="WP_100254261.1">
    <property type="nucleotide sequence ID" value="NZ_CP015819.1"/>
</dbReference>
<gene>
    <name evidence="2" type="ORF">SCLAR_v1c03700</name>
</gene>
<evidence type="ECO:0000256" key="1">
    <source>
        <dbReference type="SAM" id="SignalP"/>
    </source>
</evidence>
<keyword evidence="3" id="KW-1185">Reference proteome</keyword>